<dbReference type="InterPro" id="IPR000600">
    <property type="entry name" value="ROK"/>
</dbReference>
<keyword evidence="6" id="KW-1185">Reference proteome</keyword>
<evidence type="ECO:0000256" key="1">
    <source>
        <dbReference type="ARBA" id="ARBA00002486"/>
    </source>
</evidence>
<dbReference type="SUPFAM" id="SSF46785">
    <property type="entry name" value="Winged helix' DNA-binding domain"/>
    <property type="match status" value="1"/>
</dbReference>
<keyword evidence="3" id="KW-0859">Xylose metabolism</keyword>
<dbReference type="PANTHER" id="PTHR18964:SF149">
    <property type="entry name" value="BIFUNCTIONAL UDP-N-ACETYLGLUCOSAMINE 2-EPIMERASE_N-ACETYLMANNOSAMINE KINASE"/>
    <property type="match status" value="1"/>
</dbReference>
<protein>
    <submittedName>
        <fullName evidence="5">ROK family transcriptional regulator</fullName>
    </submittedName>
</protein>
<dbReference type="EMBL" id="CP130318">
    <property type="protein sequence ID" value="WNQ09002.1"/>
    <property type="molecule type" value="Genomic_DNA"/>
</dbReference>
<dbReference type="InterPro" id="IPR036388">
    <property type="entry name" value="WH-like_DNA-bd_sf"/>
</dbReference>
<dbReference type="PANTHER" id="PTHR18964">
    <property type="entry name" value="ROK (REPRESSOR, ORF, KINASE) FAMILY"/>
    <property type="match status" value="1"/>
</dbReference>
<gene>
    <name evidence="5" type="ORF">MJA45_15240</name>
</gene>
<dbReference type="InterPro" id="IPR043129">
    <property type="entry name" value="ATPase_NBD"/>
</dbReference>
<dbReference type="PROSITE" id="PS01125">
    <property type="entry name" value="ROK"/>
    <property type="match status" value="1"/>
</dbReference>
<proteinExistence type="inferred from homology"/>
<evidence type="ECO:0000256" key="3">
    <source>
        <dbReference type="ARBA" id="ARBA00022629"/>
    </source>
</evidence>
<dbReference type="Gene3D" id="1.10.10.10">
    <property type="entry name" value="Winged helix-like DNA-binding domain superfamily/Winged helix DNA-binding domain"/>
    <property type="match status" value="1"/>
</dbReference>
<sequence>MNKGTAVLRQQNEKKALRLLRTAGSLSRQEMAERLGLSKNTVSVIVQKWIGSGIIREGAPEDAGGVGRPRIPLQLVPGCFQAVGLVVGMSSIRYTVTDYGSLVLEENRRSVQGLSPEDYIEELVALCRELLERYPNVIGIGVAVPALLDPLTGRVLSSSHLEWKNIPLKERMDSQLPVPVLVLNNVKASAMAPVQATRLESGKSSFYMRIGEGVGGAILLNGGLYYGESWTAGEVGHLCVDREGPRCSCGRKGCLEALVCIPRVLEQLGHEGREWSDALGDGTMVAEGRFNRTLAEAGGHVGFALSQVVNLLNPHSVTIDSPYGRYPAFCDAVRKGFEDQALTVPASQTGFTFTHLPNASGTGAAYAVILEYEKE</sequence>
<dbReference type="PROSITE" id="PS50943">
    <property type="entry name" value="HTH_CROC1"/>
    <property type="match status" value="1"/>
</dbReference>
<dbReference type="GO" id="GO:0042732">
    <property type="term" value="P:D-xylose metabolic process"/>
    <property type="evidence" value="ECO:0007669"/>
    <property type="project" value="UniProtKB-KW"/>
</dbReference>
<name>A0AA96LBV8_9BACL</name>
<evidence type="ECO:0000313" key="5">
    <source>
        <dbReference type="EMBL" id="WNQ09002.1"/>
    </source>
</evidence>
<dbReference type="Proteomes" id="UP001305702">
    <property type="component" value="Chromosome"/>
</dbReference>
<dbReference type="InterPro" id="IPR036390">
    <property type="entry name" value="WH_DNA-bd_sf"/>
</dbReference>
<dbReference type="AlphaFoldDB" id="A0AA96LBV8"/>
<comment type="similarity">
    <text evidence="2">Belongs to the ROK (NagC/XylR) family.</text>
</comment>
<feature type="domain" description="HTH cro/C1-type" evidence="4">
    <location>
        <begin position="17"/>
        <end position="43"/>
    </location>
</feature>
<keyword evidence="3" id="KW-0119">Carbohydrate metabolism</keyword>
<dbReference type="Pfam" id="PF00480">
    <property type="entry name" value="ROK"/>
    <property type="match status" value="1"/>
</dbReference>
<organism evidence="5 6">
    <name type="scientific">Paenibacillus aurantius</name>
    <dbReference type="NCBI Taxonomy" id="2918900"/>
    <lineage>
        <taxon>Bacteria</taxon>
        <taxon>Bacillati</taxon>
        <taxon>Bacillota</taxon>
        <taxon>Bacilli</taxon>
        <taxon>Bacillales</taxon>
        <taxon>Paenibacillaceae</taxon>
        <taxon>Paenibacillus</taxon>
    </lineage>
</organism>
<evidence type="ECO:0000259" key="4">
    <source>
        <dbReference type="PROSITE" id="PS50943"/>
    </source>
</evidence>
<evidence type="ECO:0000256" key="2">
    <source>
        <dbReference type="ARBA" id="ARBA00006479"/>
    </source>
</evidence>
<evidence type="ECO:0000313" key="6">
    <source>
        <dbReference type="Proteomes" id="UP001305702"/>
    </source>
</evidence>
<reference evidence="5 6" key="1">
    <citation type="submission" date="2022-02" db="EMBL/GenBank/DDBJ databases">
        <title>Paenibacillus sp. MBLB1776 Whole Genome Shotgun Sequencing.</title>
        <authorList>
            <person name="Hwang C.Y."/>
            <person name="Cho E.-S."/>
            <person name="Seo M.-J."/>
        </authorList>
    </citation>
    <scope>NUCLEOTIDE SEQUENCE [LARGE SCALE GENOMIC DNA]</scope>
    <source>
        <strain evidence="5 6">MBLB1776</strain>
    </source>
</reference>
<comment type="function">
    <text evidence="1">Transcriptional repressor of xylose-utilizing enzymes.</text>
</comment>
<dbReference type="RefSeq" id="WP_315602769.1">
    <property type="nucleotide sequence ID" value="NZ_CP130318.1"/>
</dbReference>
<accession>A0AA96LBV8</accession>
<dbReference type="InterPro" id="IPR049874">
    <property type="entry name" value="ROK_cs"/>
</dbReference>
<dbReference type="InterPro" id="IPR001387">
    <property type="entry name" value="Cro/C1-type_HTH"/>
</dbReference>
<dbReference type="Gene3D" id="3.30.420.40">
    <property type="match status" value="2"/>
</dbReference>
<dbReference type="SUPFAM" id="SSF53067">
    <property type="entry name" value="Actin-like ATPase domain"/>
    <property type="match status" value="1"/>
</dbReference>
<dbReference type="KEGG" id="paun:MJA45_15240"/>
<dbReference type="Pfam" id="PF13412">
    <property type="entry name" value="HTH_24"/>
    <property type="match status" value="1"/>
</dbReference>